<dbReference type="EMBL" id="JBBXJM010000001">
    <property type="protein sequence ID" value="KAL1412412.1"/>
    <property type="molecule type" value="Genomic_DNA"/>
</dbReference>
<comment type="similarity">
    <text evidence="3 6">Belongs to the glycosyl hydrolase 47 family.</text>
</comment>
<keyword evidence="6" id="KW-0326">Glycosidase</keyword>
<protein>
    <recommendedName>
        <fullName evidence="6">alpha-1,2-Mannosidase</fullName>
        <ecNumber evidence="6">3.2.1.-</ecNumber>
    </recommendedName>
</protein>
<evidence type="ECO:0000256" key="8">
    <source>
        <dbReference type="SAM" id="Phobius"/>
    </source>
</evidence>
<dbReference type="Pfam" id="PF01532">
    <property type="entry name" value="Glyco_hydro_47"/>
    <property type="match status" value="1"/>
</dbReference>
<dbReference type="InterPro" id="IPR036026">
    <property type="entry name" value="Seven-hairpin_glycosidases"/>
</dbReference>
<keyword evidence="8" id="KW-1133">Transmembrane helix</keyword>
<evidence type="ECO:0000256" key="4">
    <source>
        <dbReference type="ARBA" id="ARBA00022801"/>
    </source>
</evidence>
<keyword evidence="5" id="KW-1015">Disulfide bond</keyword>
<reference evidence="9 10" key="1">
    <citation type="submission" date="2023-08" db="EMBL/GenBank/DDBJ databases">
        <title>Annotated Genome Sequence of Vanrija albida AlHP1.</title>
        <authorList>
            <person name="Herzog R."/>
        </authorList>
    </citation>
    <scope>NUCLEOTIDE SEQUENCE [LARGE SCALE GENOMIC DNA]</scope>
    <source>
        <strain evidence="9 10">AlHP1</strain>
    </source>
</reference>
<dbReference type="GeneID" id="95981200"/>
<evidence type="ECO:0000313" key="10">
    <source>
        <dbReference type="Proteomes" id="UP001565368"/>
    </source>
</evidence>
<comment type="pathway">
    <text evidence="2">Protein modification; protein glycosylation.</text>
</comment>
<proteinExistence type="inferred from homology"/>
<accession>A0ABR3QD22</accession>
<sequence>MAGYRDLEGHRMLVRLPRRFKALLGLALLLAVSLLLWPRGSYDRTFPGNRPLDGVDETLDVVFDRGDVLRANPGLELADDGQVTWRLKGARYVVDENGDHFYPGVHRPVAPLDSNAVVAPADVFGDIDTATHLVPPPTTSAFPPALEGNISLAVDEDAAERVVPDITIPPDAFSATWQAPDLWEKAGEGPQRVQWVGFDGAHESEAEKAVREARRDAVRRGFVHSWQAYKDHAWGHDEVRPVSRAPSDPFNQWGATIIDTLDTLLLMGLEGEYDLCRAHVNKLNFHWLQGQDWSAAYRTAANVSVPRAFVQVPTFETNIRYLGGLISAYDLTGDELMLERALDLATILARSFDTASGLPASRIDPGHKSSYWAGSVSLAEAGSMSLEFSRLSLITKDQKWFDLTHRATEFIKQGPAVQSNHPPLVTGNFSPDTKGGLYGVYSFGGLADSYYEYLIKMGQLLSGRAVASLYTDLYAASIDAARKTLFGDVAVPGLDAQLLLIGKRAWRQPLEYNLEHLTCFAGGMLGLGARLLGRTQDMEDGERLTSTCFWVSQATGTGVQPEAVTFYTPADTSREKLMTTGGERYDAVRQQANMDSASAGDSATAQHEPIKYYRHLQGQPPGVKSSSSRYIGRPETIESVFYMYRLTGDKKWQERGWRMFTSWAAAARAPGGMASVQDAVRAPARPDDNMESFVLAETFKYHFLLQSAPDVLSLDEFVFNTEAHPFIVDGREPGSSGLWAGRGGAELGRRGEGTDAQKWSRLKNLERFRTGNEGTDTQ</sequence>
<keyword evidence="4 6" id="KW-0378">Hydrolase</keyword>
<feature type="transmembrane region" description="Helical" evidence="8">
    <location>
        <begin position="20"/>
        <end position="37"/>
    </location>
</feature>
<dbReference type="InterPro" id="IPR050749">
    <property type="entry name" value="Glycosyl_Hydrolase_47"/>
</dbReference>
<gene>
    <name evidence="9" type="ORF">Q8F55_000157</name>
</gene>
<dbReference type="InterPro" id="IPR001382">
    <property type="entry name" value="Glyco_hydro_47"/>
</dbReference>
<organism evidence="9 10">
    <name type="scientific">Vanrija albida</name>
    <dbReference type="NCBI Taxonomy" id="181172"/>
    <lineage>
        <taxon>Eukaryota</taxon>
        <taxon>Fungi</taxon>
        <taxon>Dikarya</taxon>
        <taxon>Basidiomycota</taxon>
        <taxon>Agaricomycotina</taxon>
        <taxon>Tremellomycetes</taxon>
        <taxon>Trichosporonales</taxon>
        <taxon>Trichosporonaceae</taxon>
        <taxon>Vanrija</taxon>
    </lineage>
</organism>
<evidence type="ECO:0000256" key="3">
    <source>
        <dbReference type="ARBA" id="ARBA00007658"/>
    </source>
</evidence>
<keyword evidence="8" id="KW-0812">Transmembrane</keyword>
<dbReference type="Gene3D" id="1.50.10.10">
    <property type="match status" value="1"/>
</dbReference>
<evidence type="ECO:0000313" key="9">
    <source>
        <dbReference type="EMBL" id="KAL1412412.1"/>
    </source>
</evidence>
<keyword evidence="10" id="KW-1185">Reference proteome</keyword>
<dbReference type="EC" id="3.2.1.-" evidence="6"/>
<feature type="region of interest" description="Disordered" evidence="7">
    <location>
        <begin position="738"/>
        <end position="778"/>
    </location>
</feature>
<dbReference type="PANTHER" id="PTHR11742">
    <property type="entry name" value="MANNOSYL-OLIGOSACCHARIDE ALPHA-1,2-MANNOSIDASE-RELATED"/>
    <property type="match status" value="1"/>
</dbReference>
<name>A0ABR3QD22_9TREE</name>
<dbReference type="SUPFAM" id="SSF48225">
    <property type="entry name" value="Seven-hairpin glycosidases"/>
    <property type="match status" value="1"/>
</dbReference>
<dbReference type="RefSeq" id="XP_069212356.1">
    <property type="nucleotide sequence ID" value="XM_069348812.1"/>
</dbReference>
<evidence type="ECO:0000256" key="1">
    <source>
        <dbReference type="ARBA" id="ARBA00001913"/>
    </source>
</evidence>
<evidence type="ECO:0000256" key="7">
    <source>
        <dbReference type="SAM" id="MobiDB-lite"/>
    </source>
</evidence>
<dbReference type="PRINTS" id="PR00747">
    <property type="entry name" value="GLYHDRLASE47"/>
</dbReference>
<comment type="cofactor">
    <cofactor evidence="1">
        <name>Ca(2+)</name>
        <dbReference type="ChEBI" id="CHEBI:29108"/>
    </cofactor>
</comment>
<evidence type="ECO:0000256" key="2">
    <source>
        <dbReference type="ARBA" id="ARBA00004922"/>
    </source>
</evidence>
<evidence type="ECO:0000256" key="6">
    <source>
        <dbReference type="RuleBase" id="RU361193"/>
    </source>
</evidence>
<dbReference type="PANTHER" id="PTHR11742:SF103">
    <property type="entry name" value="ENDOPLASMIC RETICULUM MANNOSIDASE MNL2-RELATED"/>
    <property type="match status" value="1"/>
</dbReference>
<keyword evidence="8" id="KW-0472">Membrane</keyword>
<dbReference type="Proteomes" id="UP001565368">
    <property type="component" value="Unassembled WGS sequence"/>
</dbReference>
<evidence type="ECO:0000256" key="5">
    <source>
        <dbReference type="ARBA" id="ARBA00023157"/>
    </source>
</evidence>
<comment type="caution">
    <text evidence="9">The sequence shown here is derived from an EMBL/GenBank/DDBJ whole genome shotgun (WGS) entry which is preliminary data.</text>
</comment>
<dbReference type="InterPro" id="IPR012341">
    <property type="entry name" value="6hp_glycosidase-like_sf"/>
</dbReference>